<evidence type="ECO:0008006" key="2">
    <source>
        <dbReference type="Google" id="ProtNLM"/>
    </source>
</evidence>
<dbReference type="EMBL" id="UINC01134210">
    <property type="protein sequence ID" value="SVD17612.1"/>
    <property type="molecule type" value="Genomic_DNA"/>
</dbReference>
<accession>A0A382T730</accession>
<proteinExistence type="predicted"/>
<protein>
    <recommendedName>
        <fullName evidence="2">PH domain-containing protein</fullName>
    </recommendedName>
</protein>
<evidence type="ECO:0000313" key="1">
    <source>
        <dbReference type="EMBL" id="SVD17612.1"/>
    </source>
</evidence>
<reference evidence="1" key="1">
    <citation type="submission" date="2018-05" db="EMBL/GenBank/DDBJ databases">
        <authorList>
            <person name="Lanie J.A."/>
            <person name="Ng W.-L."/>
            <person name="Kazmierczak K.M."/>
            <person name="Andrzejewski T.M."/>
            <person name="Davidsen T.M."/>
            <person name="Wayne K.J."/>
            <person name="Tettelin H."/>
            <person name="Glass J.I."/>
            <person name="Rusch D."/>
            <person name="Podicherti R."/>
            <person name="Tsui H.-C.T."/>
            <person name="Winkler M.E."/>
        </authorList>
    </citation>
    <scope>NUCLEOTIDE SEQUENCE</scope>
</reference>
<organism evidence="1">
    <name type="scientific">marine metagenome</name>
    <dbReference type="NCBI Taxonomy" id="408172"/>
    <lineage>
        <taxon>unclassified sequences</taxon>
        <taxon>metagenomes</taxon>
        <taxon>ecological metagenomes</taxon>
    </lineage>
</organism>
<dbReference type="AlphaFoldDB" id="A0A382T730"/>
<gene>
    <name evidence="1" type="ORF">METZ01_LOCUS370466</name>
</gene>
<name>A0A382T730_9ZZZZ</name>
<sequence length="60" mass="6539">IVAKWSLVQTGDHSALIIAEFDTKTKMNQWHKGMLAVRQGIQADTGMQSWILSGPVKASG</sequence>
<feature type="non-terminal residue" evidence="1">
    <location>
        <position position="1"/>
    </location>
</feature>